<comment type="caution">
    <text evidence="4">The sequence shown here is derived from an EMBL/GenBank/DDBJ whole genome shotgun (WGS) entry which is preliminary data.</text>
</comment>
<dbReference type="GO" id="GO:0047617">
    <property type="term" value="F:fatty acyl-CoA hydrolase activity"/>
    <property type="evidence" value="ECO:0007669"/>
    <property type="project" value="InterPro"/>
</dbReference>
<evidence type="ECO:0000259" key="3">
    <source>
        <dbReference type="Pfam" id="PF03061"/>
    </source>
</evidence>
<feature type="domain" description="Thioesterase" evidence="3">
    <location>
        <begin position="49"/>
        <end position="126"/>
    </location>
</feature>
<keyword evidence="2" id="KW-0378">Hydrolase</keyword>
<dbReference type="Proteomes" id="UP000282977">
    <property type="component" value="Unassembled WGS sequence"/>
</dbReference>
<reference evidence="4 5" key="1">
    <citation type="submission" date="2019-01" db="EMBL/GenBank/DDBJ databases">
        <authorList>
            <person name="Chen W.-M."/>
        </authorList>
    </citation>
    <scope>NUCLEOTIDE SEQUENCE [LARGE SCALE GENOMIC DNA]</scope>
    <source>
        <strain evidence="4 5">TLA-22</strain>
    </source>
</reference>
<accession>A0A437J2R6</accession>
<dbReference type="InterPro" id="IPR039298">
    <property type="entry name" value="ACOT13"/>
</dbReference>
<dbReference type="AlphaFoldDB" id="A0A437J2R6"/>
<evidence type="ECO:0000256" key="1">
    <source>
        <dbReference type="ARBA" id="ARBA00008324"/>
    </source>
</evidence>
<dbReference type="Gene3D" id="3.10.129.10">
    <property type="entry name" value="Hotdog Thioesterase"/>
    <property type="match status" value="1"/>
</dbReference>
<evidence type="ECO:0000313" key="5">
    <source>
        <dbReference type="Proteomes" id="UP000282977"/>
    </source>
</evidence>
<evidence type="ECO:0000256" key="2">
    <source>
        <dbReference type="ARBA" id="ARBA00022801"/>
    </source>
</evidence>
<proteinExistence type="inferred from homology"/>
<organism evidence="4 5">
    <name type="scientific">Sphingobium algorifonticola</name>
    <dbReference type="NCBI Taxonomy" id="2008318"/>
    <lineage>
        <taxon>Bacteria</taxon>
        <taxon>Pseudomonadati</taxon>
        <taxon>Pseudomonadota</taxon>
        <taxon>Alphaproteobacteria</taxon>
        <taxon>Sphingomonadales</taxon>
        <taxon>Sphingomonadaceae</taxon>
        <taxon>Sphingobium</taxon>
    </lineage>
</organism>
<gene>
    <name evidence="4" type="ORF">ENE74_17630</name>
</gene>
<dbReference type="InterPro" id="IPR029069">
    <property type="entry name" value="HotDog_dom_sf"/>
</dbReference>
<dbReference type="SUPFAM" id="SSF54637">
    <property type="entry name" value="Thioesterase/thiol ester dehydrase-isomerase"/>
    <property type="match status" value="1"/>
</dbReference>
<dbReference type="PANTHER" id="PTHR21660">
    <property type="entry name" value="THIOESTERASE SUPERFAMILY MEMBER-RELATED"/>
    <property type="match status" value="1"/>
</dbReference>
<dbReference type="Pfam" id="PF03061">
    <property type="entry name" value="4HBT"/>
    <property type="match status" value="1"/>
</dbReference>
<dbReference type="RefSeq" id="WP_086485701.1">
    <property type="nucleotide sequence ID" value="NZ_RZUL01000018.1"/>
</dbReference>
<dbReference type="EMBL" id="RZUL01000018">
    <property type="protein sequence ID" value="RVT38483.1"/>
    <property type="molecule type" value="Genomic_DNA"/>
</dbReference>
<dbReference type="InterPro" id="IPR003736">
    <property type="entry name" value="PAAI_dom"/>
</dbReference>
<dbReference type="InterPro" id="IPR006683">
    <property type="entry name" value="Thioestr_dom"/>
</dbReference>
<protein>
    <submittedName>
        <fullName evidence="4">PaaI family thioesterase</fullName>
    </submittedName>
</protein>
<dbReference type="PANTHER" id="PTHR21660:SF1">
    <property type="entry name" value="ACYL-COENZYME A THIOESTERASE 13"/>
    <property type="match status" value="1"/>
</dbReference>
<evidence type="ECO:0000313" key="4">
    <source>
        <dbReference type="EMBL" id="RVT38483.1"/>
    </source>
</evidence>
<dbReference type="OrthoDB" id="9813282at2"/>
<comment type="similarity">
    <text evidence="1">Belongs to the thioesterase PaaI family.</text>
</comment>
<keyword evidence="5" id="KW-1185">Reference proteome</keyword>
<dbReference type="CDD" id="cd03443">
    <property type="entry name" value="PaaI_thioesterase"/>
    <property type="match status" value="1"/>
</dbReference>
<dbReference type="NCBIfam" id="TIGR00369">
    <property type="entry name" value="unchar_dom_1"/>
    <property type="match status" value="1"/>
</dbReference>
<name>A0A437J2R6_9SPHN</name>
<sequence>MTGLDEIKSLMAVGERPPMMALFDIDLDEVEHGRVVFSASPGRQSYNFMGIAHGGYAAILLDSACGVAANAAAPSPVNCVTLELKVAYHAPLTEEIGRVRAIGQVLSIGKRVAHTEAKLIDAQGKLYASATSTLLITARQ</sequence>